<feature type="region of interest" description="Disordered" evidence="1">
    <location>
        <begin position="138"/>
        <end position="165"/>
    </location>
</feature>
<dbReference type="InterPro" id="IPR024096">
    <property type="entry name" value="NO_sig/Golgi_transp_ligand-bd"/>
</dbReference>
<dbReference type="AlphaFoldDB" id="U4TML1"/>
<evidence type="ECO:0008006" key="4">
    <source>
        <dbReference type="Google" id="ProtNLM"/>
    </source>
</evidence>
<proteinExistence type="predicted"/>
<evidence type="ECO:0000256" key="1">
    <source>
        <dbReference type="SAM" id="MobiDB-lite"/>
    </source>
</evidence>
<dbReference type="Pfam" id="PF10702">
    <property type="entry name" value="DUF2507"/>
    <property type="match status" value="1"/>
</dbReference>
<protein>
    <recommendedName>
        <fullName evidence="4">DUF2507 domain-containing protein</fullName>
    </recommendedName>
</protein>
<accession>U4TML1</accession>
<dbReference type="InterPro" id="IPR019642">
    <property type="entry name" value="DUF2507"/>
</dbReference>
<evidence type="ECO:0000313" key="3">
    <source>
        <dbReference type="Proteomes" id="UP000030647"/>
    </source>
</evidence>
<keyword evidence="3" id="KW-1185">Reference proteome</keyword>
<dbReference type="HOGENOM" id="CLU_099404_0_0_9"/>
<dbReference type="Proteomes" id="UP000030647">
    <property type="component" value="Unassembled WGS sequence"/>
</dbReference>
<dbReference type="eggNOG" id="COG1719">
    <property type="taxonomic scope" value="Bacteria"/>
</dbReference>
<sequence>MTNSLYDQLHQSRFSVAVLRDVALPIALGRDHANLEYWLGKQVARQLPVSNEDQLAVLAAEAEFGTLVITHGRRNRVTGTLSGNQVAGRLAEATTPSFGFETGWLAQEWQMLTGIFTEATYSIQNGLVIITLHSDPNEPLAATEQPHGDPITPLQTSSEKPAAAD</sequence>
<dbReference type="Gene3D" id="3.30.1380.20">
    <property type="entry name" value="Trafficking protein particle complex subunit 3"/>
    <property type="match status" value="1"/>
</dbReference>
<dbReference type="RefSeq" id="WP_022529118.1">
    <property type="nucleotide sequence ID" value="NZ_KI271586.1"/>
</dbReference>
<evidence type="ECO:0000313" key="2">
    <source>
        <dbReference type="EMBL" id="ERL65444.1"/>
    </source>
</evidence>
<dbReference type="STRING" id="1231336.L248_2517"/>
<dbReference type="OrthoDB" id="2965348at2"/>
<name>U4TML1_9LACO</name>
<organism evidence="2 3">
    <name type="scientific">Schleiferilactobacillus shenzhenensis LY-73</name>
    <dbReference type="NCBI Taxonomy" id="1231336"/>
    <lineage>
        <taxon>Bacteria</taxon>
        <taxon>Bacillati</taxon>
        <taxon>Bacillota</taxon>
        <taxon>Bacilli</taxon>
        <taxon>Lactobacillales</taxon>
        <taxon>Lactobacillaceae</taxon>
        <taxon>Schleiferilactobacillus</taxon>
    </lineage>
</organism>
<reference evidence="3" key="1">
    <citation type="journal article" date="2013" name="Genome Announc.">
        <title>Whole-Genome Sequencing of Lactobacillus shenzhenensis Strain LY-73T.</title>
        <authorList>
            <person name="Lin Z."/>
            <person name="Liu Z."/>
            <person name="Yang R."/>
            <person name="Zou Y."/>
            <person name="Wan D."/>
            <person name="Chen J."/>
            <person name="Guo M."/>
            <person name="Zhao J."/>
            <person name="Fang C."/>
            <person name="Yang R."/>
            <person name="Liu F."/>
        </authorList>
    </citation>
    <scope>NUCLEOTIDE SEQUENCE [LARGE SCALE GENOMIC DNA]</scope>
    <source>
        <strain evidence="3">LY-73</strain>
    </source>
</reference>
<gene>
    <name evidence="2" type="ORF">L248_2517</name>
</gene>
<dbReference type="EMBL" id="KI271586">
    <property type="protein sequence ID" value="ERL65444.1"/>
    <property type="molecule type" value="Genomic_DNA"/>
</dbReference>
<dbReference type="SUPFAM" id="SSF111126">
    <property type="entry name" value="Ligand-binding domain in the NO signalling and Golgi transport"/>
    <property type="match status" value="1"/>
</dbReference>